<proteinExistence type="inferred from homology"/>
<evidence type="ECO:0000256" key="1">
    <source>
        <dbReference type="ARBA" id="ARBA00009986"/>
    </source>
</evidence>
<evidence type="ECO:0000256" key="2">
    <source>
        <dbReference type="ARBA" id="ARBA00023002"/>
    </source>
</evidence>
<organism evidence="4 5">
    <name type="scientific">Aeoliella mucimassa</name>
    <dbReference type="NCBI Taxonomy" id="2527972"/>
    <lineage>
        <taxon>Bacteria</taxon>
        <taxon>Pseudomonadati</taxon>
        <taxon>Planctomycetota</taxon>
        <taxon>Planctomycetia</taxon>
        <taxon>Pirellulales</taxon>
        <taxon>Lacipirellulaceae</taxon>
        <taxon>Aeoliella</taxon>
    </lineage>
</organism>
<gene>
    <name evidence="4" type="primary">aldA</name>
    <name evidence="4" type="ORF">Pan181_28730</name>
</gene>
<dbReference type="InterPro" id="IPR016163">
    <property type="entry name" value="Ald_DH_C"/>
</dbReference>
<evidence type="ECO:0000259" key="3">
    <source>
        <dbReference type="Pfam" id="PF00171"/>
    </source>
</evidence>
<dbReference type="Gene3D" id="3.40.309.10">
    <property type="entry name" value="Aldehyde Dehydrogenase, Chain A, domain 2"/>
    <property type="match status" value="1"/>
</dbReference>
<feature type="domain" description="Aldehyde dehydrogenase" evidence="3">
    <location>
        <begin position="27"/>
        <end position="487"/>
    </location>
</feature>
<keyword evidence="2 4" id="KW-0560">Oxidoreductase</keyword>
<evidence type="ECO:0000313" key="5">
    <source>
        <dbReference type="Proteomes" id="UP000315750"/>
    </source>
</evidence>
<accession>A0A518APL1</accession>
<dbReference type="AlphaFoldDB" id="A0A518APL1"/>
<comment type="similarity">
    <text evidence="1">Belongs to the aldehyde dehydrogenase family.</text>
</comment>
<dbReference type="EMBL" id="CP036278">
    <property type="protein sequence ID" value="QDU56663.1"/>
    <property type="molecule type" value="Genomic_DNA"/>
</dbReference>
<evidence type="ECO:0000313" key="4">
    <source>
        <dbReference type="EMBL" id="QDU56663.1"/>
    </source>
</evidence>
<dbReference type="KEGG" id="amuc:Pan181_28730"/>
<name>A0A518APL1_9BACT</name>
<dbReference type="RefSeq" id="WP_145247368.1">
    <property type="nucleotide sequence ID" value="NZ_CP036278.1"/>
</dbReference>
<dbReference type="Pfam" id="PF00171">
    <property type="entry name" value="Aldedh"/>
    <property type="match status" value="1"/>
</dbReference>
<dbReference type="GO" id="GO:0004029">
    <property type="term" value="F:aldehyde dehydrogenase (NAD+) activity"/>
    <property type="evidence" value="ECO:0007669"/>
    <property type="project" value="UniProtKB-EC"/>
</dbReference>
<dbReference type="FunFam" id="3.40.605.10:FF:000007">
    <property type="entry name" value="NAD/NADP-dependent betaine aldehyde dehydrogenase"/>
    <property type="match status" value="1"/>
</dbReference>
<dbReference type="InterPro" id="IPR016161">
    <property type="entry name" value="Ald_DH/histidinol_DH"/>
</dbReference>
<sequence length="492" mass="52636">MSTVQPEPRVKSFLSQDRIPAFVGGNWQTTSAGEVEVVDPSTGAVVTRVCAADASDVNSAVESAHQAFASWSALSPSERAVYLHRLADLIESHAEVLAQLESIDVGKPINNARGFDIPFGAECLRYFADLSVQATYDTPLAIKQMEARVHRAPYGVSGFIFPWNFPFTLFCWGAAPALAAGNTVVVKASEVTPLSTLYIGHLAQEAGIPDGVTNILTGYGQACGQPLAEHPLVKRMSFTGSTTVGKLIGRICGERLVPCKLELGGKGAALVLQDADIPAAAASLANAITLNTGQVCCTATRWFLHESVYDDFIDQAREVLSHTKIACGMDEQSQMGPLVSKPQLDRVQDYYQKGIATGATAVIEMERPEVTAGGYFVSPHLLTGSDDNVCYREEVFGPTAYVVKFSDETQAVSRVNQLAYGLANSVWSQDHARASQLAEKVIAGNSWINAHNVFAYGLPYGGVNLSGVGGGVNSPETFNDYLRNQTIARPLA</sequence>
<dbReference type="PANTHER" id="PTHR11699">
    <property type="entry name" value="ALDEHYDE DEHYDROGENASE-RELATED"/>
    <property type="match status" value="1"/>
</dbReference>
<dbReference type="InterPro" id="IPR016162">
    <property type="entry name" value="Ald_DH_N"/>
</dbReference>
<reference evidence="4 5" key="1">
    <citation type="submission" date="2019-02" db="EMBL/GenBank/DDBJ databases">
        <title>Deep-cultivation of Planctomycetes and their phenomic and genomic characterization uncovers novel biology.</title>
        <authorList>
            <person name="Wiegand S."/>
            <person name="Jogler M."/>
            <person name="Boedeker C."/>
            <person name="Pinto D."/>
            <person name="Vollmers J."/>
            <person name="Rivas-Marin E."/>
            <person name="Kohn T."/>
            <person name="Peeters S.H."/>
            <person name="Heuer A."/>
            <person name="Rast P."/>
            <person name="Oberbeckmann S."/>
            <person name="Bunk B."/>
            <person name="Jeske O."/>
            <person name="Meyerdierks A."/>
            <person name="Storesund J.E."/>
            <person name="Kallscheuer N."/>
            <person name="Luecker S."/>
            <person name="Lage O.M."/>
            <person name="Pohl T."/>
            <person name="Merkel B.J."/>
            <person name="Hornburger P."/>
            <person name="Mueller R.-W."/>
            <person name="Bruemmer F."/>
            <person name="Labrenz M."/>
            <person name="Spormann A.M."/>
            <person name="Op den Camp H."/>
            <person name="Overmann J."/>
            <person name="Amann R."/>
            <person name="Jetten M.S.M."/>
            <person name="Mascher T."/>
            <person name="Medema M.H."/>
            <person name="Devos D.P."/>
            <person name="Kaster A.-K."/>
            <person name="Ovreas L."/>
            <person name="Rohde M."/>
            <person name="Galperin M.Y."/>
            <person name="Jogler C."/>
        </authorList>
    </citation>
    <scope>NUCLEOTIDE SEQUENCE [LARGE SCALE GENOMIC DNA]</scope>
    <source>
        <strain evidence="4 5">Pan181</strain>
    </source>
</reference>
<dbReference type="SUPFAM" id="SSF53720">
    <property type="entry name" value="ALDH-like"/>
    <property type="match status" value="1"/>
</dbReference>
<dbReference type="OrthoDB" id="4503395at2"/>
<dbReference type="InterPro" id="IPR015590">
    <property type="entry name" value="Aldehyde_DH_dom"/>
</dbReference>
<keyword evidence="5" id="KW-1185">Reference proteome</keyword>
<protein>
    <submittedName>
        <fullName evidence="4">Aldehyde dehydrogenase AldA</fullName>
        <ecNumber evidence="4">1.2.1.3</ecNumber>
    </submittedName>
</protein>
<dbReference type="Proteomes" id="UP000315750">
    <property type="component" value="Chromosome"/>
</dbReference>
<dbReference type="EC" id="1.2.1.3" evidence="4"/>
<dbReference type="Gene3D" id="3.40.605.10">
    <property type="entry name" value="Aldehyde Dehydrogenase, Chain A, domain 1"/>
    <property type="match status" value="1"/>
</dbReference>
<dbReference type="CDD" id="cd07078">
    <property type="entry name" value="ALDH"/>
    <property type="match status" value="1"/>
</dbReference>